<dbReference type="EMBL" id="JAJJMB010006306">
    <property type="protein sequence ID" value="KAI3935164.1"/>
    <property type="molecule type" value="Genomic_DNA"/>
</dbReference>
<protein>
    <submittedName>
        <fullName evidence="1">Uncharacterized protein</fullName>
    </submittedName>
</protein>
<accession>A0AAD4XPP3</accession>
<keyword evidence="2" id="KW-1185">Reference proteome</keyword>
<evidence type="ECO:0000313" key="1">
    <source>
        <dbReference type="EMBL" id="KAI3935164.1"/>
    </source>
</evidence>
<dbReference type="Proteomes" id="UP001202328">
    <property type="component" value="Unassembled WGS sequence"/>
</dbReference>
<organism evidence="1 2">
    <name type="scientific">Papaver atlanticum</name>
    <dbReference type="NCBI Taxonomy" id="357466"/>
    <lineage>
        <taxon>Eukaryota</taxon>
        <taxon>Viridiplantae</taxon>
        <taxon>Streptophyta</taxon>
        <taxon>Embryophyta</taxon>
        <taxon>Tracheophyta</taxon>
        <taxon>Spermatophyta</taxon>
        <taxon>Magnoliopsida</taxon>
        <taxon>Ranunculales</taxon>
        <taxon>Papaveraceae</taxon>
        <taxon>Papaveroideae</taxon>
        <taxon>Papaver</taxon>
    </lineage>
</organism>
<sequence length="354" mass="40859">MSWSCIPDINILKHMKLCGIAIPGSITITEGLTEFPIPEEMTEFLALYQALQHNNELEHICVYCAIREPFELEKQNQCSSMCENNISNSNFRVPEHEPIYGYKPWVPEMSAWISSWFDVSGGTTEDDYEKIIKQHISEVPKIRERKFLIHVCGYHVGKKSGCGAIVRDDLLKPIIAECKMQPKDKRVSLFYQELQGVNLGLELAIHYGVFNFRFYCILAAVDDFVHDCLHYDERRYPPKVFECTCPSRSSDFFVACEACLRLRIPVDQRKYADFILPVIKDIINKVSELHDKGLPYFKYNLTAVAEYNPIGHYVASLGVSKRMTPREIKQDEGLTRLLYDEAVDLHTKFYIMSC</sequence>
<gene>
    <name evidence="1" type="ORF">MKW98_018353</name>
</gene>
<reference evidence="1" key="1">
    <citation type="submission" date="2022-04" db="EMBL/GenBank/DDBJ databases">
        <title>A functionally conserved STORR gene fusion in Papaver species that diverged 16.8 million years ago.</title>
        <authorList>
            <person name="Catania T."/>
        </authorList>
    </citation>
    <scope>NUCLEOTIDE SEQUENCE</scope>
    <source>
        <strain evidence="1">S-188037</strain>
    </source>
</reference>
<comment type="caution">
    <text evidence="1">The sequence shown here is derived from an EMBL/GenBank/DDBJ whole genome shotgun (WGS) entry which is preliminary data.</text>
</comment>
<evidence type="ECO:0000313" key="2">
    <source>
        <dbReference type="Proteomes" id="UP001202328"/>
    </source>
</evidence>
<dbReference type="AlphaFoldDB" id="A0AAD4XPP3"/>
<proteinExistence type="predicted"/>
<name>A0AAD4XPP3_9MAGN</name>